<keyword evidence="1" id="KW-1133">Transmembrane helix</keyword>
<dbReference type="RefSeq" id="WP_262435555.1">
    <property type="nucleotide sequence ID" value="NZ_JACRTF010000001.1"/>
</dbReference>
<feature type="transmembrane region" description="Helical" evidence="1">
    <location>
        <begin position="169"/>
        <end position="189"/>
    </location>
</feature>
<reference evidence="2" key="1">
    <citation type="submission" date="2020-08" db="EMBL/GenBank/DDBJ databases">
        <title>Genome public.</title>
        <authorList>
            <person name="Liu C."/>
            <person name="Sun Q."/>
        </authorList>
    </citation>
    <scope>NUCLEOTIDE SEQUENCE</scope>
    <source>
        <strain evidence="2">N12</strain>
    </source>
</reference>
<feature type="transmembrane region" description="Helical" evidence="1">
    <location>
        <begin position="218"/>
        <end position="236"/>
    </location>
</feature>
<evidence type="ECO:0000256" key="1">
    <source>
        <dbReference type="SAM" id="Phobius"/>
    </source>
</evidence>
<feature type="transmembrane region" description="Helical" evidence="1">
    <location>
        <begin position="43"/>
        <end position="65"/>
    </location>
</feature>
<feature type="transmembrane region" description="Helical" evidence="1">
    <location>
        <begin position="358"/>
        <end position="380"/>
    </location>
</feature>
<comment type="caution">
    <text evidence="2">The sequence shown here is derived from an EMBL/GenBank/DDBJ whole genome shotgun (WGS) entry which is preliminary data.</text>
</comment>
<dbReference type="Proteomes" id="UP000651085">
    <property type="component" value="Unassembled WGS sequence"/>
</dbReference>
<evidence type="ECO:0000313" key="3">
    <source>
        <dbReference type="Proteomes" id="UP000651085"/>
    </source>
</evidence>
<proteinExistence type="predicted"/>
<gene>
    <name evidence="2" type="ORF">H8744_14705</name>
</gene>
<dbReference type="AlphaFoldDB" id="A0A926IQM1"/>
<feature type="transmembrane region" description="Helical" evidence="1">
    <location>
        <begin position="243"/>
        <end position="261"/>
    </location>
</feature>
<accession>A0A926IQM1</accession>
<evidence type="ECO:0000313" key="2">
    <source>
        <dbReference type="EMBL" id="MBC8594464.1"/>
    </source>
</evidence>
<feature type="transmembrane region" description="Helical" evidence="1">
    <location>
        <begin position="77"/>
        <end position="99"/>
    </location>
</feature>
<keyword evidence="1" id="KW-0812">Transmembrane</keyword>
<organism evidence="2 3">
    <name type="scientific">Jilunia laotingensis</name>
    <dbReference type="NCBI Taxonomy" id="2763675"/>
    <lineage>
        <taxon>Bacteria</taxon>
        <taxon>Pseudomonadati</taxon>
        <taxon>Bacteroidota</taxon>
        <taxon>Bacteroidia</taxon>
        <taxon>Bacteroidales</taxon>
        <taxon>Bacteroidaceae</taxon>
        <taxon>Jilunia</taxon>
    </lineage>
</organism>
<name>A0A926IQM1_9BACT</name>
<feature type="transmembrane region" description="Helical" evidence="1">
    <location>
        <begin position="392"/>
        <end position="421"/>
    </location>
</feature>
<keyword evidence="3" id="KW-1185">Reference proteome</keyword>
<sequence length="429" mass="50203">MSLLFIILLLSGLLLYVTGKYIASAFIFFFFLLKGFQIIPESYFVLKPIDYAVVYIFALFIWGCIKYDNFIPKNRITLFISIYLTFILFEMSLSHFYYHIPWSEIIRTGRQHLFVLSYFIFRRLNKSEIDYLIKLLFYVVLIQCCLFIIQVPTGLPMLTGYEGNFKYGYIYRCYNIPILLCFYVFYGVFCNPFKNPKLVITSIILLTATVFLPLHRSWSIIFIAILIFGFLLKFGMLKSLRNILITGGIAIMLLSVCSVYISSRTMNDIDKVSKGEYMDTEDIELDQESTLLFRFAHFYERFIETTETSIGSVFGVGFMSEGSKYTYNNFNFIVGLSDEKTNEIVQLDTSDIAWSLLILRYGIVGSIIFLSFYVYFIVFYGRRYNNPMALSIMLYLIFIIGLSITSDQLYYVSFFVFPLMYNDILYEKS</sequence>
<keyword evidence="1" id="KW-0472">Membrane</keyword>
<feature type="transmembrane region" description="Helical" evidence="1">
    <location>
        <begin position="196"/>
        <end position="212"/>
    </location>
</feature>
<feature type="transmembrane region" description="Helical" evidence="1">
    <location>
        <begin position="131"/>
        <end position="149"/>
    </location>
</feature>
<dbReference type="EMBL" id="JACRTF010000001">
    <property type="protein sequence ID" value="MBC8594464.1"/>
    <property type="molecule type" value="Genomic_DNA"/>
</dbReference>
<protein>
    <submittedName>
        <fullName evidence="2">Uncharacterized protein</fullName>
    </submittedName>
</protein>